<keyword evidence="2" id="KW-0812">Transmembrane</keyword>
<evidence type="ECO:0000256" key="2">
    <source>
        <dbReference type="SAM" id="Phobius"/>
    </source>
</evidence>
<keyword evidence="4" id="KW-1185">Reference proteome</keyword>
<comment type="caution">
    <text evidence="3">The sequence shown here is derived from an EMBL/GenBank/DDBJ whole genome shotgun (WGS) entry which is preliminary data.</text>
</comment>
<gene>
    <name evidence="3" type="ORF">IFM89_010518</name>
</gene>
<dbReference type="OrthoDB" id="640742at2759"/>
<evidence type="ECO:0000256" key="1">
    <source>
        <dbReference type="ARBA" id="ARBA00006765"/>
    </source>
</evidence>
<accession>A0A835HX17</accession>
<evidence type="ECO:0000313" key="4">
    <source>
        <dbReference type="Proteomes" id="UP000631114"/>
    </source>
</evidence>
<name>A0A835HX17_9MAGN</name>
<keyword evidence="2" id="KW-1133">Transmembrane helix</keyword>
<reference evidence="3 4" key="1">
    <citation type="submission" date="2020-10" db="EMBL/GenBank/DDBJ databases">
        <title>The Coptis chinensis genome and diversification of protoberbering-type alkaloids.</title>
        <authorList>
            <person name="Wang B."/>
            <person name="Shu S."/>
            <person name="Song C."/>
            <person name="Liu Y."/>
        </authorList>
    </citation>
    <scope>NUCLEOTIDE SEQUENCE [LARGE SCALE GENOMIC DNA]</scope>
    <source>
        <strain evidence="3">HL-2020</strain>
        <tissue evidence="3">Leaf</tissue>
    </source>
</reference>
<keyword evidence="2" id="KW-0472">Membrane</keyword>
<dbReference type="Pfam" id="PF05042">
    <property type="entry name" value="Caleosin"/>
    <property type="match status" value="1"/>
</dbReference>
<comment type="similarity">
    <text evidence="1">Belongs to the caleosin family.</text>
</comment>
<proteinExistence type="inferred from homology"/>
<dbReference type="AlphaFoldDB" id="A0A835HX17"/>
<dbReference type="Proteomes" id="UP000631114">
    <property type="component" value="Unassembled WGS sequence"/>
</dbReference>
<dbReference type="InterPro" id="IPR007736">
    <property type="entry name" value="Caleosin-related"/>
</dbReference>
<feature type="transmembrane region" description="Helical" evidence="2">
    <location>
        <begin position="67"/>
        <end position="87"/>
    </location>
</feature>
<protein>
    <submittedName>
        <fullName evidence="3">Uncharacterized protein</fullName>
    </submittedName>
</protein>
<dbReference type="GO" id="GO:0005509">
    <property type="term" value="F:calcium ion binding"/>
    <property type="evidence" value="ECO:0007669"/>
    <property type="project" value="TreeGrafter"/>
</dbReference>
<organism evidence="3 4">
    <name type="scientific">Coptis chinensis</name>
    <dbReference type="NCBI Taxonomy" id="261450"/>
    <lineage>
        <taxon>Eukaryota</taxon>
        <taxon>Viridiplantae</taxon>
        <taxon>Streptophyta</taxon>
        <taxon>Embryophyta</taxon>
        <taxon>Tracheophyta</taxon>
        <taxon>Spermatophyta</taxon>
        <taxon>Magnoliopsida</taxon>
        <taxon>Ranunculales</taxon>
        <taxon>Ranunculaceae</taxon>
        <taxon>Coptidoideae</taxon>
        <taxon>Coptis</taxon>
    </lineage>
</organism>
<dbReference type="PANTHER" id="PTHR31495:SF20">
    <property type="entry name" value="CALEOSIN-RELATED FAMILY PROTEIN"/>
    <property type="match status" value="1"/>
</dbReference>
<dbReference type="EMBL" id="JADFTS010000005">
    <property type="protein sequence ID" value="KAF9604843.1"/>
    <property type="molecule type" value="Genomic_DNA"/>
</dbReference>
<evidence type="ECO:0000313" key="3">
    <source>
        <dbReference type="EMBL" id="KAF9604843.1"/>
    </source>
</evidence>
<dbReference type="PANTHER" id="PTHR31495">
    <property type="entry name" value="PEROXYGENASE 3-RELATED"/>
    <property type="match status" value="1"/>
</dbReference>
<sequence>MADSSKNDDATATTAIKAPVTAKRIIRNDLETSLPKPYLDRALVAPDTKHPNGTEGHKHTNMRFRSVGFSIIVSVIAAIFINVAFSYSSLPGWIPSLLFPIYIENVHKGKHGSDTDIYDTEGRFVPVNLENMFSKYACAVPDKLTLIELWNMTEGNRNAYDFFGWFVAKMEWGFLYVLAKDEDGFLSKEAVRRCFDGSLFEYYAKVRREHFQ</sequence>
<dbReference type="GO" id="GO:0004497">
    <property type="term" value="F:monooxygenase activity"/>
    <property type="evidence" value="ECO:0007669"/>
    <property type="project" value="TreeGrafter"/>
</dbReference>